<keyword evidence="4" id="KW-0378">Hydrolase</keyword>
<feature type="domain" description="Metallo-beta-lactamase" evidence="6">
    <location>
        <begin position="20"/>
        <end position="249"/>
    </location>
</feature>
<accession>A0A9W4B4W1</accession>
<dbReference type="Pfam" id="PF00753">
    <property type="entry name" value="Lactamase_B"/>
    <property type="match status" value="1"/>
</dbReference>
<dbReference type="PANTHER" id="PTHR42978">
    <property type="entry name" value="QUORUM-QUENCHING LACTONASE YTNP-RELATED-RELATED"/>
    <property type="match status" value="1"/>
</dbReference>
<dbReference type="AlphaFoldDB" id="A0A9W4B4W1"/>
<dbReference type="InterPro" id="IPR001279">
    <property type="entry name" value="Metallo-B-lactamas"/>
</dbReference>
<evidence type="ECO:0000256" key="4">
    <source>
        <dbReference type="ARBA" id="ARBA00022801"/>
    </source>
</evidence>
<gene>
    <name evidence="7" type="ORF">MGALJ_36140</name>
</gene>
<keyword evidence="5" id="KW-0862">Zinc</keyword>
<dbReference type="PANTHER" id="PTHR42978:SF7">
    <property type="entry name" value="METALLO-HYDROLASE RV2300C-RELATED"/>
    <property type="match status" value="1"/>
</dbReference>
<proteinExistence type="inferred from homology"/>
<keyword evidence="8" id="KW-1185">Reference proteome</keyword>
<evidence type="ECO:0000256" key="1">
    <source>
        <dbReference type="ARBA" id="ARBA00001947"/>
    </source>
</evidence>
<dbReference type="GO" id="GO:0046872">
    <property type="term" value="F:metal ion binding"/>
    <property type="evidence" value="ECO:0007669"/>
    <property type="project" value="UniProtKB-KW"/>
</dbReference>
<sequence>MKVHHLNCGTMNPYLVSRIVCHVLLVETDNGLVLVDTGYGTRDCDDHARVGPTRRLFKPVFDPGETALRQVERLGFTRADVRHIVVTHFDMDHIGGISDFPDAQVHATSAEIKGAVKDPTFQEKMRFRAVQWAHGPKIVEHDPSGERWRGFAAAKELNEIAPGIVLISLPGHTRGHACIAVDAGNRWVLHGGDAFYHQGTLDGISEVPRPIRIIEPLLAFDRKKVLDNHARLTELYQRQEPDLLIVCAHDADLYEHAKATA</sequence>
<evidence type="ECO:0000259" key="6">
    <source>
        <dbReference type="SMART" id="SM00849"/>
    </source>
</evidence>
<dbReference type="GO" id="GO:0016787">
    <property type="term" value="F:hydrolase activity"/>
    <property type="evidence" value="ECO:0007669"/>
    <property type="project" value="UniProtKB-KW"/>
</dbReference>
<dbReference type="KEGG" id="mgau:MGALJ_36140"/>
<comment type="cofactor">
    <cofactor evidence="1">
        <name>Zn(2+)</name>
        <dbReference type="ChEBI" id="CHEBI:29105"/>
    </cofactor>
</comment>
<dbReference type="CDD" id="cd07742">
    <property type="entry name" value="metallo-hydrolase-like_MBL-fold"/>
    <property type="match status" value="1"/>
</dbReference>
<organism evidence="7 8">
    <name type="scientific">Mycobacterium gallinarum</name>
    <dbReference type="NCBI Taxonomy" id="39689"/>
    <lineage>
        <taxon>Bacteria</taxon>
        <taxon>Bacillati</taxon>
        <taxon>Actinomycetota</taxon>
        <taxon>Actinomycetes</taxon>
        <taxon>Mycobacteriales</taxon>
        <taxon>Mycobacteriaceae</taxon>
        <taxon>Mycobacterium</taxon>
    </lineage>
</organism>
<dbReference type="Gene3D" id="3.60.15.10">
    <property type="entry name" value="Ribonuclease Z/Hydroxyacylglutathione hydrolase-like"/>
    <property type="match status" value="1"/>
</dbReference>
<dbReference type="RefSeq" id="WP_163730881.1">
    <property type="nucleotide sequence ID" value="NZ_AP022601.1"/>
</dbReference>
<comment type="similarity">
    <text evidence="2">Belongs to the metallo-beta-lactamase superfamily.</text>
</comment>
<dbReference type="EMBL" id="AP022601">
    <property type="protein sequence ID" value="BBY93945.1"/>
    <property type="molecule type" value="Genomic_DNA"/>
</dbReference>
<dbReference type="InterPro" id="IPR051013">
    <property type="entry name" value="MBL_superfamily_lactonases"/>
</dbReference>
<dbReference type="InterPro" id="IPR036866">
    <property type="entry name" value="RibonucZ/Hydroxyglut_hydro"/>
</dbReference>
<reference evidence="7 8" key="1">
    <citation type="journal article" date="2019" name="Emerg. Microbes Infect.">
        <title>Comprehensive subspecies identification of 175 nontuberculous mycobacteria species based on 7547 genomic profiles.</title>
        <authorList>
            <person name="Matsumoto Y."/>
            <person name="Kinjo T."/>
            <person name="Motooka D."/>
            <person name="Nabeya D."/>
            <person name="Jung N."/>
            <person name="Uechi K."/>
            <person name="Horii T."/>
            <person name="Iida T."/>
            <person name="Fujita J."/>
            <person name="Nakamura S."/>
        </authorList>
    </citation>
    <scope>NUCLEOTIDE SEQUENCE [LARGE SCALE GENOMIC DNA]</scope>
    <source>
        <strain evidence="7 8">JCM 6399</strain>
    </source>
</reference>
<evidence type="ECO:0000256" key="5">
    <source>
        <dbReference type="ARBA" id="ARBA00022833"/>
    </source>
</evidence>
<protein>
    <submittedName>
        <fullName evidence="7">Metallo-hydrolase</fullName>
    </submittedName>
</protein>
<evidence type="ECO:0000313" key="8">
    <source>
        <dbReference type="Proteomes" id="UP000465785"/>
    </source>
</evidence>
<evidence type="ECO:0000256" key="2">
    <source>
        <dbReference type="ARBA" id="ARBA00007749"/>
    </source>
</evidence>
<evidence type="ECO:0000256" key="3">
    <source>
        <dbReference type="ARBA" id="ARBA00022723"/>
    </source>
</evidence>
<dbReference type="SUPFAM" id="SSF56281">
    <property type="entry name" value="Metallo-hydrolase/oxidoreductase"/>
    <property type="match status" value="1"/>
</dbReference>
<dbReference type="Proteomes" id="UP000465785">
    <property type="component" value="Chromosome"/>
</dbReference>
<evidence type="ECO:0000313" key="7">
    <source>
        <dbReference type="EMBL" id="BBY93945.1"/>
    </source>
</evidence>
<name>A0A9W4B4W1_9MYCO</name>
<dbReference type="SMART" id="SM00849">
    <property type="entry name" value="Lactamase_B"/>
    <property type="match status" value="1"/>
</dbReference>
<keyword evidence="3" id="KW-0479">Metal-binding</keyword>